<dbReference type="GO" id="GO:0005085">
    <property type="term" value="F:guanyl-nucleotide exchange factor activity"/>
    <property type="evidence" value="ECO:0007669"/>
    <property type="project" value="InterPro"/>
</dbReference>
<proteinExistence type="predicted"/>
<dbReference type="GO" id="GO:0005737">
    <property type="term" value="C:cytoplasm"/>
    <property type="evidence" value="ECO:0007669"/>
    <property type="project" value="TreeGrafter"/>
</dbReference>
<accession>A0A507EHI4</accession>
<dbReference type="PROSITE" id="PS50010">
    <property type="entry name" value="DH_2"/>
    <property type="match status" value="1"/>
</dbReference>
<reference evidence="4 5" key="1">
    <citation type="journal article" date="2019" name="Sci. Rep.">
        <title>Comparative genomics of chytrid fungi reveal insights into the obligate biotrophic and pathogenic lifestyle of Synchytrium endobioticum.</title>
        <authorList>
            <person name="van de Vossenberg B.T.L.H."/>
            <person name="Warris S."/>
            <person name="Nguyen H.D.T."/>
            <person name="van Gent-Pelzer M.P.E."/>
            <person name="Joly D.L."/>
            <person name="van de Geest H.C."/>
            <person name="Bonants P.J.M."/>
            <person name="Smith D.S."/>
            <person name="Levesque C.A."/>
            <person name="van der Lee T.A.J."/>
        </authorList>
    </citation>
    <scope>NUCLEOTIDE SEQUENCE [LARGE SCALE GENOMIC DNA]</scope>
    <source>
        <strain evidence="4 5">CBS 809.83</strain>
    </source>
</reference>
<dbReference type="SMART" id="SM00325">
    <property type="entry name" value="RhoGEF"/>
    <property type="match status" value="1"/>
</dbReference>
<evidence type="ECO:0000313" key="5">
    <source>
        <dbReference type="Proteomes" id="UP000318582"/>
    </source>
</evidence>
<dbReference type="InterPro" id="IPR000048">
    <property type="entry name" value="IQ_motif_EF-hand-BS"/>
</dbReference>
<dbReference type="Pfam" id="PF00621">
    <property type="entry name" value="RhoGEF"/>
    <property type="match status" value="1"/>
</dbReference>
<dbReference type="SMART" id="SM00015">
    <property type="entry name" value="IQ"/>
    <property type="match status" value="1"/>
</dbReference>
<evidence type="ECO:0000256" key="1">
    <source>
        <dbReference type="SAM" id="Coils"/>
    </source>
</evidence>
<evidence type="ECO:0000256" key="2">
    <source>
        <dbReference type="SAM" id="MobiDB-lite"/>
    </source>
</evidence>
<dbReference type="Proteomes" id="UP000318582">
    <property type="component" value="Unassembled WGS sequence"/>
</dbReference>
<comment type="caution">
    <text evidence="4">The sequence shown here is derived from an EMBL/GenBank/DDBJ whole genome shotgun (WGS) entry which is preliminary data.</text>
</comment>
<dbReference type="InterPro" id="IPR000219">
    <property type="entry name" value="DH_dom"/>
</dbReference>
<name>A0A507EHI4_9FUNG</name>
<feature type="compositionally biased region" description="Basic and acidic residues" evidence="2">
    <location>
        <begin position="167"/>
        <end position="185"/>
    </location>
</feature>
<evidence type="ECO:0000259" key="3">
    <source>
        <dbReference type="PROSITE" id="PS50010"/>
    </source>
</evidence>
<dbReference type="Gene3D" id="2.30.29.30">
    <property type="entry name" value="Pleckstrin-homology domain (PH domain)/Phosphotyrosine-binding domain (PTB)"/>
    <property type="match status" value="1"/>
</dbReference>
<dbReference type="STRING" id="109895.A0A507EHI4"/>
<feature type="region of interest" description="Disordered" evidence="2">
    <location>
        <begin position="207"/>
        <end position="226"/>
    </location>
</feature>
<protein>
    <recommendedName>
        <fullName evidence="3">DH domain-containing protein</fullName>
    </recommendedName>
</protein>
<feature type="domain" description="DH" evidence="3">
    <location>
        <begin position="587"/>
        <end position="774"/>
    </location>
</feature>
<dbReference type="EMBL" id="QEAQ01000002">
    <property type="protein sequence ID" value="TPX62650.1"/>
    <property type="molecule type" value="Genomic_DNA"/>
</dbReference>
<keyword evidence="1" id="KW-0175">Coiled coil</keyword>
<dbReference type="SUPFAM" id="SSF48065">
    <property type="entry name" value="DBL homology domain (DH-domain)"/>
    <property type="match status" value="1"/>
</dbReference>
<feature type="region of interest" description="Disordered" evidence="2">
    <location>
        <begin position="246"/>
        <end position="290"/>
    </location>
</feature>
<dbReference type="Pfam" id="PF00612">
    <property type="entry name" value="IQ"/>
    <property type="match status" value="1"/>
</dbReference>
<organism evidence="4 5">
    <name type="scientific">Powellomyces hirtus</name>
    <dbReference type="NCBI Taxonomy" id="109895"/>
    <lineage>
        <taxon>Eukaryota</taxon>
        <taxon>Fungi</taxon>
        <taxon>Fungi incertae sedis</taxon>
        <taxon>Chytridiomycota</taxon>
        <taxon>Chytridiomycota incertae sedis</taxon>
        <taxon>Chytridiomycetes</taxon>
        <taxon>Spizellomycetales</taxon>
        <taxon>Powellomycetaceae</taxon>
        <taxon>Powellomyces</taxon>
    </lineage>
</organism>
<dbReference type="PROSITE" id="PS50096">
    <property type="entry name" value="IQ"/>
    <property type="match status" value="1"/>
</dbReference>
<keyword evidence="5" id="KW-1185">Reference proteome</keyword>
<dbReference type="PANTHER" id="PTHR12673:SF254">
    <property type="entry name" value="RHOGEF DOMAIN-CONTAINING PROTEIN GXCH"/>
    <property type="match status" value="1"/>
</dbReference>
<dbReference type="AlphaFoldDB" id="A0A507EHI4"/>
<dbReference type="PANTHER" id="PTHR12673">
    <property type="entry name" value="FACIOGENITAL DYSPLASIA PROTEIN"/>
    <property type="match status" value="1"/>
</dbReference>
<dbReference type="SUPFAM" id="SSF50729">
    <property type="entry name" value="PH domain-like"/>
    <property type="match status" value="1"/>
</dbReference>
<feature type="region of interest" description="Disordered" evidence="2">
    <location>
        <begin position="1"/>
        <end position="27"/>
    </location>
</feature>
<gene>
    <name evidence="4" type="ORF">PhCBS80983_g00284</name>
</gene>
<dbReference type="InterPro" id="IPR035899">
    <property type="entry name" value="DBL_dom_sf"/>
</dbReference>
<feature type="coiled-coil region" evidence="1">
    <location>
        <begin position="380"/>
        <end position="407"/>
    </location>
</feature>
<dbReference type="InterPro" id="IPR051092">
    <property type="entry name" value="FYVE_RhoGEF_PH"/>
</dbReference>
<dbReference type="CDD" id="cd00160">
    <property type="entry name" value="RhoGEF"/>
    <property type="match status" value="1"/>
</dbReference>
<evidence type="ECO:0000313" key="4">
    <source>
        <dbReference type="EMBL" id="TPX62650.1"/>
    </source>
</evidence>
<feature type="region of interest" description="Disordered" evidence="2">
    <location>
        <begin position="164"/>
        <end position="185"/>
    </location>
</feature>
<dbReference type="Gene3D" id="1.20.900.10">
    <property type="entry name" value="Dbl homology (DH) domain"/>
    <property type="match status" value="1"/>
</dbReference>
<dbReference type="InterPro" id="IPR011993">
    <property type="entry name" value="PH-like_dom_sf"/>
</dbReference>
<sequence length="1020" mass="115410">MVNRWSITPDAERSSAMMRSGEDKERLSQPEVESLTRIYALIAHRARRLSILHRHGDNVSVVTSYQELVIDCHSLLALIERRYFPDPRSTNRVQPALLQQKQYSTWSTKSLIGQSRCSDVESGGSHFPGAKQLALLQASGALKDSLNVLSRVIRRVSAIPAPSLVADDPRSRRGGDAENTHDILERDLGSVRSAARSILEVASRFEATKQLDQQPPLPEQQSRTVGKRASFASFLSRLGPNRTVRSFTDPTIFEDRTKSNGQHSAAGNDDRRKSFSKPLRSKASNLTQESANDAVTTDFRNVLALLSNLGVVIGSNLQEFRILKGTLDGQESSQAIHPRLSVDMEVLEKCYEDALERVVPLTASLANLWEQNFIDSFSAIQRLRQVQADKEQEVARLTKQCDQFQKMNGALLEENSLLKKELEITRRYGAEPCNTPLSEDMRSLHSGPLPSPAIDTDISDLFLNTSGNPSIAVSPPDLDYVEILQEETNNSDAVVLSRLYSEVNQAQALLDQVQTKRSSVMQSLRTPIREIRHKPSESLLPRIVNSAPLWLDVSHPEMGDPQEKACILFQTCWRGYVARQSFKRIKHRLMIVNEMLDTEASYVKGLLIIHKNFMIPLKEEMNSKSPLITRQDFDSIFRYVEDVMSFNQRLLDNLVERVARWHHEQVLGDVFIRAAESMKIYAHFVNNYDQAMQTLNNVSENPLFERKLQEINRSLGTRAPNLSDLLISPVQRPPRYLLMLKELLKRTTESHPDHANLTIAVRRVERTVQVINERKKRHGMMKQMQDSLIGNPINLITPGRFLTHSGTLHELNEASTGPQDIRQERTMFLFNDILVCTADVGTSETKTFKFAWALPIADMISVFEGEADQSIKVSWKHGISWGVKILYGTSVEDHKLWFHTLAHSLRNIAKLPRRSSLQGAGLILPPADNGLQQIPPRTKTLQTINRTIQKLESDIQQETKVIHGITVLESLVNHRDRDTDNGWIGKLNEKMNGKSIGRQKEDSQRKLGSLKIEVSRYYAL</sequence>